<keyword evidence="1" id="KW-0175">Coiled coil</keyword>
<dbReference type="PANTHER" id="PTHR31762:SF11">
    <property type="entry name" value="MYOSIN"/>
    <property type="match status" value="1"/>
</dbReference>
<accession>A0A444Z4Q4</accession>
<protein>
    <submittedName>
        <fullName evidence="2">Uncharacterized protein</fullName>
    </submittedName>
</protein>
<evidence type="ECO:0000313" key="2">
    <source>
        <dbReference type="EMBL" id="RYR09162.1"/>
    </source>
</evidence>
<name>A0A444Z4Q4_ARAHY</name>
<reference evidence="2 3" key="1">
    <citation type="submission" date="2019-01" db="EMBL/GenBank/DDBJ databases">
        <title>Sequencing of cultivated peanut Arachis hypogaea provides insights into genome evolution and oil improvement.</title>
        <authorList>
            <person name="Chen X."/>
        </authorList>
    </citation>
    <scope>NUCLEOTIDE SEQUENCE [LARGE SCALE GENOMIC DNA]</scope>
    <source>
        <strain evidence="3">cv. Fuhuasheng</strain>
        <tissue evidence="2">Leaves</tissue>
    </source>
</reference>
<organism evidence="2 3">
    <name type="scientific">Arachis hypogaea</name>
    <name type="common">Peanut</name>
    <dbReference type="NCBI Taxonomy" id="3818"/>
    <lineage>
        <taxon>Eukaryota</taxon>
        <taxon>Viridiplantae</taxon>
        <taxon>Streptophyta</taxon>
        <taxon>Embryophyta</taxon>
        <taxon>Tracheophyta</taxon>
        <taxon>Spermatophyta</taxon>
        <taxon>Magnoliopsida</taxon>
        <taxon>eudicotyledons</taxon>
        <taxon>Gunneridae</taxon>
        <taxon>Pentapetalae</taxon>
        <taxon>rosids</taxon>
        <taxon>fabids</taxon>
        <taxon>Fabales</taxon>
        <taxon>Fabaceae</taxon>
        <taxon>Papilionoideae</taxon>
        <taxon>50 kb inversion clade</taxon>
        <taxon>dalbergioids sensu lato</taxon>
        <taxon>Dalbergieae</taxon>
        <taxon>Pterocarpus clade</taxon>
        <taxon>Arachis</taxon>
    </lineage>
</organism>
<dbReference type="InterPro" id="IPR040321">
    <property type="entry name" value="SCD2-like"/>
</dbReference>
<keyword evidence="3" id="KW-1185">Reference proteome</keyword>
<dbReference type="GO" id="GO:0000911">
    <property type="term" value="P:cytokinesis by cell plate formation"/>
    <property type="evidence" value="ECO:0007669"/>
    <property type="project" value="InterPro"/>
</dbReference>
<sequence>MQICENAKVEVAAAASQLNRAESEVKALRAMTQNDINSEKMEEVVLKKCWLARYWGLVAKYDVAISKYELWSSLAPLSFEFVLSAGQKVKEKCWKKSRVNREGKEGDEVVCVVRIARKRKCVGRKLAGMRDARRELRWLAKRNGAREGAAVGRGATRWDRRSCGVRCGCATQGGEPR</sequence>
<evidence type="ECO:0000256" key="1">
    <source>
        <dbReference type="SAM" id="Coils"/>
    </source>
</evidence>
<comment type="caution">
    <text evidence="2">The sequence shown here is derived from an EMBL/GenBank/DDBJ whole genome shotgun (WGS) entry which is preliminary data.</text>
</comment>
<dbReference type="STRING" id="3818.A0A444Z4Q4"/>
<dbReference type="PANTHER" id="PTHR31762">
    <property type="entry name" value="FAS-BINDING FACTOR-LIKE PROTEIN"/>
    <property type="match status" value="1"/>
</dbReference>
<proteinExistence type="predicted"/>
<feature type="coiled-coil region" evidence="1">
    <location>
        <begin position="4"/>
        <end position="31"/>
    </location>
</feature>
<gene>
    <name evidence="2" type="ORF">Ahy_B05g077269</name>
</gene>
<dbReference type="EMBL" id="SDMP01000015">
    <property type="protein sequence ID" value="RYR09162.1"/>
    <property type="molecule type" value="Genomic_DNA"/>
</dbReference>
<dbReference type="Proteomes" id="UP000289738">
    <property type="component" value="Chromosome B05"/>
</dbReference>
<evidence type="ECO:0000313" key="3">
    <source>
        <dbReference type="Proteomes" id="UP000289738"/>
    </source>
</evidence>
<dbReference type="AlphaFoldDB" id="A0A444Z4Q4"/>